<dbReference type="AlphaFoldDB" id="K1PYT6"/>
<evidence type="ECO:0000256" key="2">
    <source>
        <dbReference type="ARBA" id="ARBA00004606"/>
    </source>
</evidence>
<dbReference type="GO" id="GO:0016263">
    <property type="term" value="F:glycoprotein-N-acetylgalactosamine 3-beta-galactosyltransferase activity"/>
    <property type="evidence" value="ECO:0007669"/>
    <property type="project" value="UniProtKB-EC"/>
</dbReference>
<keyword evidence="17" id="KW-0464">Manganese</keyword>
<keyword evidence="12" id="KW-0735">Signal-anchor</keyword>
<dbReference type="EMBL" id="JH817890">
    <property type="protein sequence ID" value="EKC26813.1"/>
    <property type="molecule type" value="Genomic_DNA"/>
</dbReference>
<evidence type="ECO:0000256" key="12">
    <source>
        <dbReference type="ARBA" id="ARBA00022968"/>
    </source>
</evidence>
<dbReference type="InterPro" id="IPR026050">
    <property type="entry name" value="C1GALT1/C1GALT1_chp1"/>
</dbReference>
<dbReference type="GO" id="GO:0030145">
    <property type="term" value="F:manganese ion binding"/>
    <property type="evidence" value="ECO:0007669"/>
    <property type="project" value="UniProtKB-ARBA"/>
</dbReference>
<evidence type="ECO:0000256" key="18">
    <source>
        <dbReference type="ARBA" id="ARBA00040898"/>
    </source>
</evidence>
<evidence type="ECO:0000256" key="3">
    <source>
        <dbReference type="ARBA" id="ARBA00004922"/>
    </source>
</evidence>
<evidence type="ECO:0000256" key="14">
    <source>
        <dbReference type="ARBA" id="ARBA00023136"/>
    </source>
</evidence>
<dbReference type="GO" id="GO:0016020">
    <property type="term" value="C:membrane"/>
    <property type="evidence" value="ECO:0007669"/>
    <property type="project" value="UniProtKB-SubCell"/>
</dbReference>
<comment type="similarity">
    <text evidence="4">Belongs to the glycosyltransferase 31 family. Beta3-Gal-T subfamily.</text>
</comment>
<keyword evidence="9" id="KW-0812">Transmembrane</keyword>
<evidence type="ECO:0000256" key="13">
    <source>
        <dbReference type="ARBA" id="ARBA00022989"/>
    </source>
</evidence>
<reference evidence="21" key="1">
    <citation type="journal article" date="2012" name="Nature">
        <title>The oyster genome reveals stress adaptation and complexity of shell formation.</title>
        <authorList>
            <person name="Zhang G."/>
            <person name="Fang X."/>
            <person name="Guo X."/>
            <person name="Li L."/>
            <person name="Luo R."/>
            <person name="Xu F."/>
            <person name="Yang P."/>
            <person name="Zhang L."/>
            <person name="Wang X."/>
            <person name="Qi H."/>
            <person name="Xiong Z."/>
            <person name="Que H."/>
            <person name="Xie Y."/>
            <person name="Holland P.W."/>
            <person name="Paps J."/>
            <person name="Zhu Y."/>
            <person name="Wu F."/>
            <person name="Chen Y."/>
            <person name="Wang J."/>
            <person name="Peng C."/>
            <person name="Meng J."/>
            <person name="Yang L."/>
            <person name="Liu J."/>
            <person name="Wen B."/>
            <person name="Zhang N."/>
            <person name="Huang Z."/>
            <person name="Zhu Q."/>
            <person name="Feng Y."/>
            <person name="Mount A."/>
            <person name="Hedgecock D."/>
            <person name="Xu Z."/>
            <person name="Liu Y."/>
            <person name="Domazet-Loso T."/>
            <person name="Du Y."/>
            <person name="Sun X."/>
            <person name="Zhang S."/>
            <person name="Liu B."/>
            <person name="Cheng P."/>
            <person name="Jiang X."/>
            <person name="Li J."/>
            <person name="Fan D."/>
            <person name="Wang W."/>
            <person name="Fu W."/>
            <person name="Wang T."/>
            <person name="Wang B."/>
            <person name="Zhang J."/>
            <person name="Peng Z."/>
            <person name="Li Y."/>
            <person name="Li N."/>
            <person name="Wang J."/>
            <person name="Chen M."/>
            <person name="He Y."/>
            <person name="Tan F."/>
            <person name="Song X."/>
            <person name="Zheng Q."/>
            <person name="Huang R."/>
            <person name="Yang H."/>
            <person name="Du X."/>
            <person name="Chen L."/>
            <person name="Yang M."/>
            <person name="Gaffney P.M."/>
            <person name="Wang S."/>
            <person name="Luo L."/>
            <person name="She Z."/>
            <person name="Ming Y."/>
            <person name="Huang W."/>
            <person name="Zhang S."/>
            <person name="Huang B."/>
            <person name="Zhang Y."/>
            <person name="Qu T."/>
            <person name="Ni P."/>
            <person name="Miao G."/>
            <person name="Wang J."/>
            <person name="Wang Q."/>
            <person name="Steinberg C.E."/>
            <person name="Wang H."/>
            <person name="Li N."/>
            <person name="Qian L."/>
            <person name="Zhang G."/>
            <person name="Li Y."/>
            <person name="Yang H."/>
            <person name="Liu X."/>
            <person name="Wang J."/>
            <person name="Yin Y."/>
            <person name="Wang J."/>
        </authorList>
    </citation>
    <scope>NUCLEOTIDE SEQUENCE [LARGE SCALE GENOMIC DNA]</scope>
    <source>
        <strain evidence="21">05x7-T-G4-1.051#20</strain>
    </source>
</reference>
<evidence type="ECO:0000259" key="20">
    <source>
        <dbReference type="Pfam" id="PF02434"/>
    </source>
</evidence>
<evidence type="ECO:0000256" key="8">
    <source>
        <dbReference type="ARBA" id="ARBA00022679"/>
    </source>
</evidence>
<evidence type="ECO:0000256" key="5">
    <source>
        <dbReference type="ARBA" id="ARBA00011748"/>
    </source>
</evidence>
<evidence type="ECO:0000256" key="9">
    <source>
        <dbReference type="ARBA" id="ARBA00022692"/>
    </source>
</evidence>
<evidence type="ECO:0000256" key="7">
    <source>
        <dbReference type="ARBA" id="ARBA00022676"/>
    </source>
</evidence>
<evidence type="ECO:0000256" key="11">
    <source>
        <dbReference type="ARBA" id="ARBA00022741"/>
    </source>
</evidence>
<keyword evidence="13" id="KW-1133">Transmembrane helix</keyword>
<comment type="pathway">
    <text evidence="3">Protein modification; protein glycosylation.</text>
</comment>
<accession>K1PYT6</accession>
<comment type="function">
    <text evidence="19">Glycosyltransferase that generates the core 1 O-glycan Gal-beta1-3GalNAc-alpha1-Ser/Thr (T antigen), which is a precursor for many extended O-glycans in glycoproteins.</text>
</comment>
<keyword evidence="11" id="KW-0547">Nucleotide-binding</keyword>
<keyword evidence="14" id="KW-0472">Membrane</keyword>
<comment type="subcellular location">
    <subcellularLocation>
        <location evidence="2">Membrane</location>
        <topology evidence="2">Single-pass type II membrane protein</topology>
    </subcellularLocation>
</comment>
<comment type="cofactor">
    <cofactor evidence="1">
        <name>Mn(2+)</name>
        <dbReference type="ChEBI" id="CHEBI:29035"/>
    </cofactor>
</comment>
<name>K1PYT6_MAGGI</name>
<evidence type="ECO:0000256" key="10">
    <source>
        <dbReference type="ARBA" id="ARBA00022723"/>
    </source>
</evidence>
<comment type="subunit">
    <text evidence="5">Homodimer; disulfide-linked.</text>
</comment>
<keyword evidence="16" id="KW-0325">Glycoprotein</keyword>
<evidence type="ECO:0000256" key="4">
    <source>
        <dbReference type="ARBA" id="ARBA00006462"/>
    </source>
</evidence>
<dbReference type="GO" id="GO:0000166">
    <property type="term" value="F:nucleotide binding"/>
    <property type="evidence" value="ECO:0007669"/>
    <property type="project" value="UniProtKB-KW"/>
</dbReference>
<sequence>MEAELTVNNRPRVGFLFALVCTTFSLSMFMMSMNTFMYEGDVPFDGDEVLDYEEFRGLGGPIELDHHKHSGDVPFDGDEVLDYEEFRGLGGPIELDHHKHSDVNEDVAKELSKKVRVLCWVMTAPKNLDKKATAVKKTWGKRCNKVIFFSSVTNDSFPTVGLKVSEGREHLTGKTIQAFKYCYQHYRNQFDWFLKADDDTYIIVENLRYFLSHHSPNSLVFFGHKFTPLIKQGYFSGGAGYVLSRASLEKFMVDGGANPFICRQDGGAEDAEIGRCMMKLGITAGESLDVFGKETFHPFVPIAHLEGHHPDWFYKYSAHKPRKGLGCCSDYSISFHYMSPSDMYLMDYLLYHLKPYGLVPQPGKVEHFKSDT</sequence>
<keyword evidence="15" id="KW-1015">Disulfide bond</keyword>
<evidence type="ECO:0000256" key="16">
    <source>
        <dbReference type="ARBA" id="ARBA00023180"/>
    </source>
</evidence>
<dbReference type="Pfam" id="PF02434">
    <property type="entry name" value="Fringe"/>
    <property type="match status" value="1"/>
</dbReference>
<gene>
    <name evidence="21" type="ORF">CGI_10006188</name>
</gene>
<dbReference type="PANTHER" id="PTHR23033:SF14">
    <property type="entry name" value="GLYCOPROTEIN-N-ACETYLGALACTOSAMINE 3-BETA-GALACTOSYLTRANSFERASE 1-RELATED"/>
    <property type="match status" value="1"/>
</dbReference>
<organism evidence="21">
    <name type="scientific">Magallana gigas</name>
    <name type="common">Pacific oyster</name>
    <name type="synonym">Crassostrea gigas</name>
    <dbReference type="NCBI Taxonomy" id="29159"/>
    <lineage>
        <taxon>Eukaryota</taxon>
        <taxon>Metazoa</taxon>
        <taxon>Spiralia</taxon>
        <taxon>Lophotrochozoa</taxon>
        <taxon>Mollusca</taxon>
        <taxon>Bivalvia</taxon>
        <taxon>Autobranchia</taxon>
        <taxon>Pteriomorphia</taxon>
        <taxon>Ostreida</taxon>
        <taxon>Ostreoidea</taxon>
        <taxon>Ostreidae</taxon>
        <taxon>Magallana</taxon>
    </lineage>
</organism>
<evidence type="ECO:0000256" key="17">
    <source>
        <dbReference type="ARBA" id="ARBA00023211"/>
    </source>
</evidence>
<dbReference type="HOGENOM" id="CLU_035857_0_0_1"/>
<keyword evidence="10" id="KW-0479">Metal-binding</keyword>
<dbReference type="PANTHER" id="PTHR23033">
    <property type="entry name" value="BETA1,3-GALACTOSYLTRANSFERASE"/>
    <property type="match status" value="1"/>
</dbReference>
<proteinExistence type="inferred from homology"/>
<keyword evidence="7 21" id="KW-0328">Glycosyltransferase</keyword>
<dbReference type="EC" id="2.4.1.122" evidence="6"/>
<dbReference type="InParanoid" id="K1PYT6"/>
<evidence type="ECO:0000313" key="21">
    <source>
        <dbReference type="EMBL" id="EKC26813.1"/>
    </source>
</evidence>
<feature type="domain" description="Fringe-like glycosyltransferase" evidence="20">
    <location>
        <begin position="117"/>
        <end position="284"/>
    </location>
</feature>
<dbReference type="FunCoup" id="K1PYT6">
    <property type="interactions" value="233"/>
</dbReference>
<protein>
    <recommendedName>
        <fullName evidence="18">Glycoprotein-N-acetylgalactosamine 3-beta-galactosyltransferase 1</fullName>
        <ecNumber evidence="6">2.4.1.122</ecNumber>
    </recommendedName>
</protein>
<evidence type="ECO:0000256" key="6">
    <source>
        <dbReference type="ARBA" id="ARBA00012557"/>
    </source>
</evidence>
<dbReference type="UniPathway" id="UPA00378"/>
<evidence type="ECO:0000256" key="15">
    <source>
        <dbReference type="ARBA" id="ARBA00023157"/>
    </source>
</evidence>
<dbReference type="InterPro" id="IPR003378">
    <property type="entry name" value="Fringe-like_glycosylTrfase"/>
</dbReference>
<dbReference type="FunFam" id="3.90.550.50:FF:000017">
    <property type="entry name" value="Glycoprotein-N-acetylgalactosamine 3-beta-galactosyltransferase 1"/>
    <property type="match status" value="1"/>
</dbReference>
<dbReference type="Gene3D" id="3.90.550.50">
    <property type="match status" value="1"/>
</dbReference>
<keyword evidence="8 21" id="KW-0808">Transferase</keyword>
<evidence type="ECO:0000256" key="1">
    <source>
        <dbReference type="ARBA" id="ARBA00001936"/>
    </source>
</evidence>
<evidence type="ECO:0000256" key="19">
    <source>
        <dbReference type="ARBA" id="ARBA00059245"/>
    </source>
</evidence>